<dbReference type="Pfam" id="PF04307">
    <property type="entry name" value="YdjM"/>
    <property type="match status" value="1"/>
</dbReference>
<gene>
    <name evidence="2" type="ORF">DJ70_08785</name>
</gene>
<sequence>MFPHEHLLVALLPVVAYVAVRDRALPSVAVVGVTAVGSQFPDLVDKPLAHQFGLLPSGRVFTHSLPIAVPIVIAVLLYAWRTDRIRLGGAFVSAYLLHLVGDTYTVLVTGRIPSDLLWPFATARPRPRVPFWAGVNGINVRLWTAFSAIVLGVTGVALLRDLWIQLGSSWRS</sequence>
<dbReference type="Proteomes" id="UP000216308">
    <property type="component" value="Unassembled WGS sequence"/>
</dbReference>
<reference evidence="2 3" key="1">
    <citation type="journal article" date="2014" name="Front. Microbiol.">
        <title>Population and genomic analysis of the genus Halorubrum.</title>
        <authorList>
            <person name="Fullmer M.S."/>
            <person name="Soucy S.M."/>
            <person name="Swithers K.S."/>
            <person name="Makkay A.M."/>
            <person name="Wheeler R."/>
            <person name="Ventosa A."/>
            <person name="Gogarten J.P."/>
            <person name="Papke R.T."/>
        </authorList>
    </citation>
    <scope>NUCLEOTIDE SEQUENCE [LARGE SCALE GENOMIC DNA]</scope>
    <source>
        <strain evidence="2 3">Cb34</strain>
    </source>
</reference>
<keyword evidence="1" id="KW-1133">Transmembrane helix</keyword>
<dbReference type="InterPro" id="IPR007404">
    <property type="entry name" value="YdjM-like"/>
</dbReference>
<dbReference type="GO" id="GO:0016787">
    <property type="term" value="F:hydrolase activity"/>
    <property type="evidence" value="ECO:0007669"/>
    <property type="project" value="UniProtKB-KW"/>
</dbReference>
<dbReference type="AlphaFoldDB" id="A0A256IJ03"/>
<feature type="transmembrane region" description="Helical" evidence="1">
    <location>
        <begin position="87"/>
        <end position="107"/>
    </location>
</feature>
<dbReference type="RefSeq" id="WP_094532058.1">
    <property type="nucleotide sequence ID" value="NZ_NHPJ01000085.1"/>
</dbReference>
<proteinExistence type="predicted"/>
<accession>A0A256IJ03</accession>
<keyword evidence="1" id="KW-0812">Transmembrane</keyword>
<keyword evidence="2" id="KW-0378">Hydrolase</keyword>
<keyword evidence="3" id="KW-1185">Reference proteome</keyword>
<protein>
    <submittedName>
        <fullName evidence="2">Metal-dependent hydrolase</fullName>
    </submittedName>
</protein>
<evidence type="ECO:0000313" key="3">
    <source>
        <dbReference type="Proteomes" id="UP000216308"/>
    </source>
</evidence>
<evidence type="ECO:0000313" key="2">
    <source>
        <dbReference type="EMBL" id="OYR56519.1"/>
    </source>
</evidence>
<dbReference type="EMBL" id="NHPJ01000085">
    <property type="protein sequence ID" value="OYR56519.1"/>
    <property type="molecule type" value="Genomic_DNA"/>
</dbReference>
<organism evidence="2 3">
    <name type="scientific">Halorubrum halodurans</name>
    <dbReference type="NCBI Taxonomy" id="1383851"/>
    <lineage>
        <taxon>Archaea</taxon>
        <taxon>Methanobacteriati</taxon>
        <taxon>Methanobacteriota</taxon>
        <taxon>Stenosarchaea group</taxon>
        <taxon>Halobacteria</taxon>
        <taxon>Halobacteriales</taxon>
        <taxon>Haloferacaceae</taxon>
        <taxon>Halorubrum</taxon>
    </lineage>
</organism>
<feature type="transmembrane region" description="Helical" evidence="1">
    <location>
        <begin position="61"/>
        <end position="80"/>
    </location>
</feature>
<name>A0A256IJ03_9EURY</name>
<dbReference type="OrthoDB" id="200338at2157"/>
<comment type="caution">
    <text evidence="2">The sequence shown here is derived from an EMBL/GenBank/DDBJ whole genome shotgun (WGS) entry which is preliminary data.</text>
</comment>
<feature type="transmembrane region" description="Helical" evidence="1">
    <location>
        <begin position="142"/>
        <end position="163"/>
    </location>
</feature>
<evidence type="ECO:0000256" key="1">
    <source>
        <dbReference type="SAM" id="Phobius"/>
    </source>
</evidence>
<keyword evidence="1" id="KW-0472">Membrane</keyword>